<dbReference type="InterPro" id="IPR036388">
    <property type="entry name" value="WH-like_DNA-bd_sf"/>
</dbReference>
<sequence>MSTYSEPPAVGPPAVAPTVVDEPAAARLRVGAVDARDQEFVEFVRASGRYLLRTAVLLCGDPVRAEELVQATYERTYRSWRVAREGDPQAYARRVLVNLRVDGWRRTRREVVVDPVALPDQAGPDHMGAVVARNVVVQALARLPLAQRRVVVLRHLLDLTETEVARELGISVGTVKSHHARGIARLREIFAEGDLR</sequence>
<proteinExistence type="inferred from homology"/>
<dbReference type="Proteomes" id="UP000482960">
    <property type="component" value="Unassembled WGS sequence"/>
</dbReference>
<dbReference type="CDD" id="cd06171">
    <property type="entry name" value="Sigma70_r4"/>
    <property type="match status" value="1"/>
</dbReference>
<keyword evidence="3" id="KW-0731">Sigma factor</keyword>
<dbReference type="NCBIfam" id="TIGR02983">
    <property type="entry name" value="SigE-fam_strep"/>
    <property type="match status" value="1"/>
</dbReference>
<dbReference type="InterPro" id="IPR013324">
    <property type="entry name" value="RNA_pol_sigma_r3/r4-like"/>
</dbReference>
<protein>
    <submittedName>
        <fullName evidence="8">DNA-directed RNA polymerase sigma-70 factor</fullName>
    </submittedName>
</protein>
<accession>A0A6V8LI18</accession>
<comment type="caution">
    <text evidence="8">The sequence shown here is derived from an EMBL/GenBank/DDBJ whole genome shotgun (WGS) entry which is preliminary data.</text>
</comment>
<dbReference type="Pfam" id="PF08281">
    <property type="entry name" value="Sigma70_r4_2"/>
    <property type="match status" value="1"/>
</dbReference>
<dbReference type="InterPro" id="IPR014284">
    <property type="entry name" value="RNA_pol_sigma-70_dom"/>
</dbReference>
<gene>
    <name evidence="8" type="primary">rpoE_21</name>
    <name evidence="8" type="ORF">Prum_074180</name>
</gene>
<dbReference type="InterPro" id="IPR013249">
    <property type="entry name" value="RNA_pol_sigma70_r4_t2"/>
</dbReference>
<name>A0A6V8LI18_9ACTN</name>
<dbReference type="EMBL" id="BLPG01000001">
    <property type="protein sequence ID" value="GFJ93776.1"/>
    <property type="molecule type" value="Genomic_DNA"/>
</dbReference>
<dbReference type="Pfam" id="PF04542">
    <property type="entry name" value="Sigma70_r2"/>
    <property type="match status" value="1"/>
</dbReference>
<dbReference type="Gene3D" id="1.10.10.10">
    <property type="entry name" value="Winged helix-like DNA-binding domain superfamily/Winged helix DNA-binding domain"/>
    <property type="match status" value="1"/>
</dbReference>
<evidence type="ECO:0000313" key="9">
    <source>
        <dbReference type="Proteomes" id="UP000482960"/>
    </source>
</evidence>
<evidence type="ECO:0000259" key="6">
    <source>
        <dbReference type="Pfam" id="PF04542"/>
    </source>
</evidence>
<dbReference type="InterPro" id="IPR013325">
    <property type="entry name" value="RNA_pol_sigma_r2"/>
</dbReference>
<dbReference type="InterPro" id="IPR014325">
    <property type="entry name" value="RNA_pol_sigma-E_actinobac"/>
</dbReference>
<dbReference type="GO" id="GO:0016987">
    <property type="term" value="F:sigma factor activity"/>
    <property type="evidence" value="ECO:0007669"/>
    <property type="project" value="UniProtKB-KW"/>
</dbReference>
<keyword evidence="9" id="KW-1185">Reference proteome</keyword>
<feature type="domain" description="RNA polymerase sigma factor 70 region 4 type 2" evidence="7">
    <location>
        <begin position="136"/>
        <end position="186"/>
    </location>
</feature>
<dbReference type="GO" id="GO:0006352">
    <property type="term" value="P:DNA-templated transcription initiation"/>
    <property type="evidence" value="ECO:0007669"/>
    <property type="project" value="InterPro"/>
</dbReference>
<evidence type="ECO:0000256" key="3">
    <source>
        <dbReference type="ARBA" id="ARBA00023082"/>
    </source>
</evidence>
<dbReference type="SUPFAM" id="SSF88946">
    <property type="entry name" value="Sigma2 domain of RNA polymerase sigma factors"/>
    <property type="match status" value="1"/>
</dbReference>
<evidence type="ECO:0000259" key="7">
    <source>
        <dbReference type="Pfam" id="PF08281"/>
    </source>
</evidence>
<evidence type="ECO:0000256" key="4">
    <source>
        <dbReference type="ARBA" id="ARBA00023125"/>
    </source>
</evidence>
<feature type="domain" description="RNA polymerase sigma-70 region 2" evidence="6">
    <location>
        <begin position="44"/>
        <end position="109"/>
    </location>
</feature>
<evidence type="ECO:0000256" key="1">
    <source>
        <dbReference type="ARBA" id="ARBA00010641"/>
    </source>
</evidence>
<dbReference type="NCBIfam" id="TIGR02937">
    <property type="entry name" value="sigma70-ECF"/>
    <property type="match status" value="1"/>
</dbReference>
<keyword evidence="8" id="KW-0240">DNA-directed RNA polymerase</keyword>
<reference evidence="8 9" key="2">
    <citation type="submission" date="2020-03" db="EMBL/GenBank/DDBJ databases">
        <authorList>
            <person name="Ichikawa N."/>
            <person name="Kimura A."/>
            <person name="Kitahashi Y."/>
            <person name="Uohara A."/>
        </authorList>
    </citation>
    <scope>NUCLEOTIDE SEQUENCE [LARGE SCALE GENOMIC DNA]</scope>
    <source>
        <strain evidence="8 9">NBRC 108638</strain>
    </source>
</reference>
<keyword evidence="5" id="KW-0804">Transcription</keyword>
<dbReference type="PANTHER" id="PTHR43133">
    <property type="entry name" value="RNA POLYMERASE ECF-TYPE SIGMA FACTO"/>
    <property type="match status" value="1"/>
</dbReference>
<evidence type="ECO:0000256" key="5">
    <source>
        <dbReference type="ARBA" id="ARBA00023163"/>
    </source>
</evidence>
<organism evidence="8 9">
    <name type="scientific">Phytohabitans rumicis</name>
    <dbReference type="NCBI Taxonomy" id="1076125"/>
    <lineage>
        <taxon>Bacteria</taxon>
        <taxon>Bacillati</taxon>
        <taxon>Actinomycetota</taxon>
        <taxon>Actinomycetes</taxon>
        <taxon>Micromonosporales</taxon>
        <taxon>Micromonosporaceae</taxon>
    </lineage>
</organism>
<dbReference type="InterPro" id="IPR007627">
    <property type="entry name" value="RNA_pol_sigma70_r2"/>
</dbReference>
<keyword evidence="2" id="KW-0805">Transcription regulation</keyword>
<evidence type="ECO:0000256" key="2">
    <source>
        <dbReference type="ARBA" id="ARBA00023015"/>
    </source>
</evidence>
<dbReference type="GO" id="GO:0003677">
    <property type="term" value="F:DNA binding"/>
    <property type="evidence" value="ECO:0007669"/>
    <property type="project" value="UniProtKB-KW"/>
</dbReference>
<evidence type="ECO:0000313" key="8">
    <source>
        <dbReference type="EMBL" id="GFJ93776.1"/>
    </source>
</evidence>
<keyword evidence="4" id="KW-0238">DNA-binding</keyword>
<reference evidence="8 9" key="1">
    <citation type="submission" date="2020-03" db="EMBL/GenBank/DDBJ databases">
        <title>Whole genome shotgun sequence of Phytohabitans rumicis NBRC 108638.</title>
        <authorList>
            <person name="Komaki H."/>
            <person name="Tamura T."/>
        </authorList>
    </citation>
    <scope>NUCLEOTIDE SEQUENCE [LARGE SCALE GENOMIC DNA]</scope>
    <source>
        <strain evidence="8 9">NBRC 108638</strain>
    </source>
</reference>
<comment type="similarity">
    <text evidence="1">Belongs to the sigma-70 factor family. ECF subfamily.</text>
</comment>
<dbReference type="Gene3D" id="1.10.1740.10">
    <property type="match status" value="1"/>
</dbReference>
<dbReference type="AlphaFoldDB" id="A0A6V8LI18"/>
<dbReference type="SUPFAM" id="SSF88659">
    <property type="entry name" value="Sigma3 and sigma4 domains of RNA polymerase sigma factors"/>
    <property type="match status" value="1"/>
</dbReference>
<dbReference type="InterPro" id="IPR039425">
    <property type="entry name" value="RNA_pol_sigma-70-like"/>
</dbReference>
<dbReference type="RefSeq" id="WP_173080568.1">
    <property type="nucleotide sequence ID" value="NZ_BAABJB010000001.1"/>
</dbReference>
<dbReference type="GO" id="GO:0000428">
    <property type="term" value="C:DNA-directed RNA polymerase complex"/>
    <property type="evidence" value="ECO:0007669"/>
    <property type="project" value="UniProtKB-KW"/>
</dbReference>
<dbReference type="PANTHER" id="PTHR43133:SF50">
    <property type="entry name" value="ECF RNA POLYMERASE SIGMA FACTOR SIGM"/>
    <property type="match status" value="1"/>
</dbReference>